<comment type="similarity">
    <text evidence="1">Belongs to the glycosyl hydrolase 16 family.</text>
</comment>
<dbReference type="PROSITE" id="PS51762">
    <property type="entry name" value="GH16_2"/>
    <property type="match status" value="1"/>
</dbReference>
<dbReference type="AlphaFoldDB" id="A0A165FX02"/>
<dbReference type="PANTHER" id="PTHR10963">
    <property type="entry name" value="GLYCOSYL HYDROLASE-RELATED"/>
    <property type="match status" value="1"/>
</dbReference>
<dbReference type="InParanoid" id="A0A165FX02"/>
<dbReference type="OrthoDB" id="4781at2759"/>
<keyword evidence="2" id="KW-0812">Transmembrane</keyword>
<dbReference type="GO" id="GO:0004553">
    <property type="term" value="F:hydrolase activity, hydrolyzing O-glycosyl compounds"/>
    <property type="evidence" value="ECO:0007669"/>
    <property type="project" value="InterPro"/>
</dbReference>
<reference evidence="4 5" key="1">
    <citation type="journal article" date="2016" name="Mol. Biol. Evol.">
        <title>Comparative Genomics of Early-Diverging Mushroom-Forming Fungi Provides Insights into the Origins of Lignocellulose Decay Capabilities.</title>
        <authorList>
            <person name="Nagy L.G."/>
            <person name="Riley R."/>
            <person name="Tritt A."/>
            <person name="Adam C."/>
            <person name="Daum C."/>
            <person name="Floudas D."/>
            <person name="Sun H."/>
            <person name="Yadav J.S."/>
            <person name="Pangilinan J."/>
            <person name="Larsson K.H."/>
            <person name="Matsuura K."/>
            <person name="Barry K."/>
            <person name="Labutti K."/>
            <person name="Kuo R."/>
            <person name="Ohm R.A."/>
            <person name="Bhattacharya S.S."/>
            <person name="Shirouzu T."/>
            <person name="Yoshinaga Y."/>
            <person name="Martin F.M."/>
            <person name="Grigoriev I.V."/>
            <person name="Hibbett D.S."/>
        </authorList>
    </citation>
    <scope>NUCLEOTIDE SEQUENCE [LARGE SCALE GENOMIC DNA]</scope>
    <source>
        <strain evidence="4 5">HHB12029</strain>
    </source>
</reference>
<feature type="domain" description="GH16" evidence="3">
    <location>
        <begin position="40"/>
        <end position="187"/>
    </location>
</feature>
<dbReference type="STRING" id="1314781.A0A165FX02"/>
<evidence type="ECO:0000259" key="3">
    <source>
        <dbReference type="PROSITE" id="PS51762"/>
    </source>
</evidence>
<evidence type="ECO:0000313" key="4">
    <source>
        <dbReference type="EMBL" id="KZV89657.1"/>
    </source>
</evidence>
<dbReference type="PANTHER" id="PTHR10963:SF55">
    <property type="entry name" value="GLYCOSIDE HYDROLASE FAMILY 16 PROTEIN"/>
    <property type="match status" value="1"/>
</dbReference>
<proteinExistence type="inferred from homology"/>
<dbReference type="InterPro" id="IPR013320">
    <property type="entry name" value="ConA-like_dom_sf"/>
</dbReference>
<dbReference type="SUPFAM" id="SSF49899">
    <property type="entry name" value="Concanavalin A-like lectins/glucanases"/>
    <property type="match status" value="1"/>
</dbReference>
<keyword evidence="2" id="KW-0472">Membrane</keyword>
<keyword evidence="5" id="KW-1185">Reference proteome</keyword>
<dbReference type="EMBL" id="KV426067">
    <property type="protein sequence ID" value="KZV89657.1"/>
    <property type="molecule type" value="Genomic_DNA"/>
</dbReference>
<organism evidence="4 5">
    <name type="scientific">Exidia glandulosa HHB12029</name>
    <dbReference type="NCBI Taxonomy" id="1314781"/>
    <lineage>
        <taxon>Eukaryota</taxon>
        <taxon>Fungi</taxon>
        <taxon>Dikarya</taxon>
        <taxon>Basidiomycota</taxon>
        <taxon>Agaricomycotina</taxon>
        <taxon>Agaricomycetes</taxon>
        <taxon>Auriculariales</taxon>
        <taxon>Exidiaceae</taxon>
        <taxon>Exidia</taxon>
    </lineage>
</organism>
<dbReference type="Proteomes" id="UP000077266">
    <property type="component" value="Unassembled WGS sequence"/>
</dbReference>
<sequence>MIKDAVPKPWLTQPARRSWVPRYLFIFVSSLGLVAAVAQVYFGLKSVPKLGKVCLVLDEQFDGTSLDTSIWVREVGVDGWGNGEFEWSTNSENNSRVEDGILYITPTLTENVIGRDAVFDGYNLTLSDCTSGNSSDCWVYSNSSAGTVINPVQSARLSTRLSKSIKYGRVEVRARMPRGDWVRAHRS</sequence>
<protein>
    <submittedName>
        <fullName evidence="4">Concanavalin A-like lectin/glucanase</fullName>
    </submittedName>
</protein>
<keyword evidence="2" id="KW-1133">Transmembrane helix</keyword>
<dbReference type="GO" id="GO:0005975">
    <property type="term" value="P:carbohydrate metabolic process"/>
    <property type="evidence" value="ECO:0007669"/>
    <property type="project" value="InterPro"/>
</dbReference>
<name>A0A165FX02_EXIGL</name>
<accession>A0A165FX02</accession>
<gene>
    <name evidence="4" type="ORF">EXIGLDRAFT_677824</name>
</gene>
<dbReference type="Gene3D" id="2.60.120.200">
    <property type="match status" value="1"/>
</dbReference>
<dbReference type="InterPro" id="IPR000757">
    <property type="entry name" value="Beta-glucanase-like"/>
</dbReference>
<evidence type="ECO:0000256" key="1">
    <source>
        <dbReference type="ARBA" id="ARBA00006865"/>
    </source>
</evidence>
<dbReference type="GO" id="GO:0030246">
    <property type="term" value="F:carbohydrate binding"/>
    <property type="evidence" value="ECO:0007669"/>
    <property type="project" value="UniProtKB-KW"/>
</dbReference>
<evidence type="ECO:0000313" key="5">
    <source>
        <dbReference type="Proteomes" id="UP000077266"/>
    </source>
</evidence>
<evidence type="ECO:0000256" key="2">
    <source>
        <dbReference type="SAM" id="Phobius"/>
    </source>
</evidence>
<dbReference type="InterPro" id="IPR050546">
    <property type="entry name" value="Glycosyl_Hydrlase_16"/>
</dbReference>
<keyword evidence="4" id="KW-0430">Lectin</keyword>
<feature type="transmembrane region" description="Helical" evidence="2">
    <location>
        <begin position="20"/>
        <end position="42"/>
    </location>
</feature>